<dbReference type="CDD" id="cd00077">
    <property type="entry name" value="HDc"/>
    <property type="match status" value="1"/>
</dbReference>
<dbReference type="SUPFAM" id="SSF109604">
    <property type="entry name" value="HD-domain/PDEase-like"/>
    <property type="match status" value="1"/>
</dbReference>
<dbReference type="InterPro" id="IPR026875">
    <property type="entry name" value="PHydrolase_assoc_dom"/>
</dbReference>
<dbReference type="EMBL" id="AGWR01000021">
    <property type="protein sequence ID" value="EKB27487.1"/>
    <property type="molecule type" value="Genomic_DNA"/>
</dbReference>
<accession>K1JHT8</accession>
<dbReference type="PATRIC" id="fig|1073377.4.peg.2688"/>
<evidence type="ECO:0000259" key="2">
    <source>
        <dbReference type="PROSITE" id="PS51831"/>
    </source>
</evidence>
<dbReference type="Pfam" id="PF13286">
    <property type="entry name" value="HD_assoc"/>
    <property type="match status" value="1"/>
</dbReference>
<dbReference type="PROSITE" id="PS51831">
    <property type="entry name" value="HD"/>
    <property type="match status" value="1"/>
</dbReference>
<dbReference type="InterPro" id="IPR006261">
    <property type="entry name" value="dGTPase"/>
</dbReference>
<dbReference type="Gene3D" id="1.10.3410.10">
    <property type="entry name" value="putative deoxyguanosinetriphosphate triphosphohydrolase like domain"/>
    <property type="match status" value="1"/>
</dbReference>
<comment type="caution">
    <text evidence="3">The sequence shown here is derived from an EMBL/GenBank/DDBJ whole genome shotgun (WGS) entry which is preliminary data.</text>
</comment>
<dbReference type="SMART" id="SM00471">
    <property type="entry name" value="HDc"/>
    <property type="match status" value="1"/>
</dbReference>
<evidence type="ECO:0000313" key="3">
    <source>
        <dbReference type="EMBL" id="EKB27487.1"/>
    </source>
</evidence>
<evidence type="ECO:0000313" key="4">
    <source>
        <dbReference type="Proteomes" id="UP000005149"/>
    </source>
</evidence>
<keyword evidence="4" id="KW-1185">Reference proteome</keyword>
<dbReference type="HOGENOM" id="CLU_028163_2_1_6"/>
<dbReference type="InterPro" id="IPR003607">
    <property type="entry name" value="HD/PDEase_dom"/>
</dbReference>
<gene>
    <name evidence="3" type="ORF">HMPREF1171_02641</name>
</gene>
<dbReference type="InterPro" id="IPR050135">
    <property type="entry name" value="dGTPase-like"/>
</dbReference>
<evidence type="ECO:0000256" key="1">
    <source>
        <dbReference type="ARBA" id="ARBA00022801"/>
    </source>
</evidence>
<dbReference type="AlphaFoldDB" id="K1JHT8"/>
<dbReference type="PANTHER" id="PTHR11373:SF32">
    <property type="entry name" value="DEOXYGUANOSINETRIPHOSPHATE TRIPHOSPHOHYDROLASE"/>
    <property type="match status" value="1"/>
</dbReference>
<reference evidence="3 4" key="1">
    <citation type="submission" date="2012-06" db="EMBL/GenBank/DDBJ databases">
        <title>The Genome Sequence of Aeromonas hydrophila SSU.</title>
        <authorList>
            <consortium name="The Broad Institute Genome Sequencing Platform"/>
            <person name="Earl A."/>
            <person name="Ward D."/>
            <person name="Feldgarden M."/>
            <person name="Gevers D."/>
            <person name="Chopra A."/>
            <person name="Walker B."/>
            <person name="Young S.K."/>
            <person name="Zeng Q."/>
            <person name="Gargeya S."/>
            <person name="Fitzgerald M."/>
            <person name="Haas B."/>
            <person name="Abouelleil A."/>
            <person name="Alvarado L."/>
            <person name="Arachchi H.M."/>
            <person name="Berlin A.M."/>
            <person name="Chapman S.B."/>
            <person name="Goldberg J."/>
            <person name="Griggs A."/>
            <person name="Gujja S."/>
            <person name="Hansen M."/>
            <person name="Howarth C."/>
            <person name="Imamovic A."/>
            <person name="Larimer J."/>
            <person name="McCowan C."/>
            <person name="Montmayeur A."/>
            <person name="Murphy C."/>
            <person name="Neiman D."/>
            <person name="Pearson M."/>
            <person name="Priest M."/>
            <person name="Roberts A."/>
            <person name="Saif S."/>
            <person name="Shea T."/>
            <person name="Sisk P."/>
            <person name="Sykes S."/>
            <person name="Wortman J."/>
            <person name="Nusbaum C."/>
            <person name="Birren B."/>
        </authorList>
    </citation>
    <scope>NUCLEOTIDE SEQUENCE [LARGE SCALE GENOMIC DNA]</scope>
    <source>
        <strain evidence="3 4">SSU</strain>
    </source>
</reference>
<dbReference type="PANTHER" id="PTHR11373">
    <property type="entry name" value="DEOXYNUCLEOSIDE TRIPHOSPHATE TRIPHOSPHOHYDROLASE"/>
    <property type="match status" value="1"/>
</dbReference>
<proteinExistence type="predicted"/>
<dbReference type="Gene3D" id="1.10.3210.10">
    <property type="entry name" value="Hypothetical protein af1432"/>
    <property type="match status" value="1"/>
</dbReference>
<dbReference type="GO" id="GO:0006203">
    <property type="term" value="P:dGTP catabolic process"/>
    <property type="evidence" value="ECO:0007669"/>
    <property type="project" value="TreeGrafter"/>
</dbReference>
<dbReference type="Proteomes" id="UP000005149">
    <property type="component" value="Unassembled WGS sequence"/>
</dbReference>
<organism evidence="3 4">
    <name type="scientific">Aeromonas dhakensis</name>
    <dbReference type="NCBI Taxonomy" id="196024"/>
    <lineage>
        <taxon>Bacteria</taxon>
        <taxon>Pseudomonadati</taxon>
        <taxon>Pseudomonadota</taxon>
        <taxon>Gammaproteobacteria</taxon>
        <taxon>Aeromonadales</taxon>
        <taxon>Aeromonadaceae</taxon>
        <taxon>Aeromonas</taxon>
    </lineage>
</organism>
<dbReference type="RefSeq" id="WP_005304289.1">
    <property type="nucleotide sequence ID" value="NZ_JDWD01000045.1"/>
</dbReference>
<sequence length="458" mass="50993">MYSRLITPERIHPWGDEELLEATEQDRARIVQAAPVRRLQQKTQVFPLDVKASVRSRLTHSLEVQETGRQISRRVLAALPAGAVCEGAFVNLVEMSCLLHDVGNPPFGHFGEQVMSQWLAQELDGLFAAALGKAPSPQWAELRQDLLVFDGNAQSLRLVHSLHELNLTLGQLAALCKYPQQPPAGRQATPYYGQHHGWSSKRGIFFSEQPLYSALGQSLGLAAGCRHPLVYIMEAADDISYCIADLEDAVDRRILGLGELLQALREADGGDYMAALLSAAVDSDRGFFPHFRQQLTQDLVALAASTYVSEHVQILSGAYPQALLHGQAPAARVLDILKRVARELVFMRPEVEALELEGYAALRGVLSTYACLLALPATQFERLLVGQGGSELFFARRLYHRLSARHLKAYRLAVASRDPRFAEEAEQEWYYRVRLLLDYVSGMTDTYALEEFRLLSGI</sequence>
<protein>
    <recommendedName>
        <fullName evidence="2">HD domain-containing protein</fullName>
    </recommendedName>
</protein>
<dbReference type="Pfam" id="PF01966">
    <property type="entry name" value="HD"/>
    <property type="match status" value="1"/>
</dbReference>
<dbReference type="GO" id="GO:0008832">
    <property type="term" value="F:dGTPase activity"/>
    <property type="evidence" value="ECO:0007669"/>
    <property type="project" value="TreeGrafter"/>
</dbReference>
<feature type="domain" description="HD" evidence="2">
    <location>
        <begin position="57"/>
        <end position="242"/>
    </location>
</feature>
<dbReference type="NCBIfam" id="NF003429">
    <property type="entry name" value="PRK04926.1"/>
    <property type="match status" value="1"/>
</dbReference>
<dbReference type="NCBIfam" id="TIGR01353">
    <property type="entry name" value="dGTP_triPase"/>
    <property type="match status" value="1"/>
</dbReference>
<keyword evidence="1" id="KW-0378">Hydrolase</keyword>
<name>K1JHT8_9GAMM</name>
<dbReference type="InterPro" id="IPR006674">
    <property type="entry name" value="HD_domain"/>
</dbReference>
<dbReference type="InterPro" id="IPR023293">
    <property type="entry name" value="dGTP_triP_hydro_central_sf"/>
</dbReference>